<comment type="caution">
    <text evidence="2">The sequence shown here is derived from an EMBL/GenBank/DDBJ whole genome shotgun (WGS) entry which is preliminary data.</text>
</comment>
<evidence type="ECO:0000256" key="1">
    <source>
        <dbReference type="SAM" id="MobiDB-lite"/>
    </source>
</evidence>
<keyword evidence="3" id="KW-1185">Reference proteome</keyword>
<gene>
    <name evidence="2" type="ORF">BG845_05627</name>
</gene>
<reference evidence="2 3" key="1">
    <citation type="submission" date="2016-09" db="EMBL/GenBank/DDBJ databases">
        <title>Pseudonocardia autotrophica DSM535, a candidate organism with high potential of specific P450 cytochromes.</title>
        <authorList>
            <person name="Grumaz C."/>
            <person name="Vainshtein Y."/>
            <person name="Kirstahler P."/>
            <person name="Sohn K."/>
        </authorList>
    </citation>
    <scope>NUCLEOTIDE SEQUENCE [LARGE SCALE GENOMIC DNA]</scope>
    <source>
        <strain evidence="2 3">DSM 535</strain>
    </source>
</reference>
<dbReference type="EMBL" id="MIGB01000043">
    <property type="protein sequence ID" value="OSY36112.1"/>
    <property type="molecule type" value="Genomic_DNA"/>
</dbReference>
<evidence type="ECO:0000313" key="3">
    <source>
        <dbReference type="Proteomes" id="UP000194360"/>
    </source>
</evidence>
<dbReference type="AlphaFoldDB" id="A0A1Y2MLT6"/>
<proteinExistence type="predicted"/>
<protein>
    <submittedName>
        <fullName evidence="2">Uncharacterized protein</fullName>
    </submittedName>
</protein>
<dbReference type="Proteomes" id="UP000194360">
    <property type="component" value="Unassembled WGS sequence"/>
</dbReference>
<organism evidence="2 3">
    <name type="scientific">Pseudonocardia autotrophica</name>
    <name type="common">Amycolata autotrophica</name>
    <name type="synonym">Nocardia autotrophica</name>
    <dbReference type="NCBI Taxonomy" id="2074"/>
    <lineage>
        <taxon>Bacteria</taxon>
        <taxon>Bacillati</taxon>
        <taxon>Actinomycetota</taxon>
        <taxon>Actinomycetes</taxon>
        <taxon>Pseudonocardiales</taxon>
        <taxon>Pseudonocardiaceae</taxon>
        <taxon>Pseudonocardia</taxon>
    </lineage>
</organism>
<sequence length="110" mass="12284">MRGVNRNGHTGINDPDGVTPDVDADTHTRLAALVLTAQRQLPRLTVHVTPHTHHKQWIIDHCCSRIWVSTRLPPDDLVAAARTAIHTLLDEPRPLLVPTQRCNSPVMAER</sequence>
<accession>A0A1Y2MLT6</accession>
<name>A0A1Y2MLT6_PSEAH</name>
<feature type="region of interest" description="Disordered" evidence="1">
    <location>
        <begin position="1"/>
        <end position="23"/>
    </location>
</feature>
<evidence type="ECO:0000313" key="2">
    <source>
        <dbReference type="EMBL" id="OSY36112.1"/>
    </source>
</evidence>